<name>A0A9D4TJT2_CHLVU</name>
<sequence length="540" mass="57448">MAAARPADRPSPQQPCPPASAAAAAVARLSPQQQSSNRGSRAVAAVTDDAVPAQAGRKRGGSIASAVPEFDAQQLLRDMQLDTTFADELSASISKLPGIRQQSILQHGLQVAAHLRGLGFGSSELGPLFCRCPELFSRPAEERAGVLYSQLMGLGLSAGQAARCFEQQPFAAASLSFEPAIAVLAPLLAAGSKGGGRTGEQLLGDLLKKQPGAVGLLIRGSAALQHNLNNLLQLGLSKQHVVTALSQNAALLSYTPEQLARMEAVVQQELGADRQLWLKVLRSAPRTAACSEATLRQRAQALVVEFGKEEALRMVDATTQLLAINTVVWRRALAVWQQCGVADPRAVARSNPNLLGYDWLHSSRLANLRALQQWLPCEVSAAQAIERYGHHLATTAAGTLAGRLLYLEHLGLLPLLVANKPAAKREWRLQQGLSGSKKAAGEPVFISVSDVAGLTAARFGSLVHGALSQQQQDDDGLSSSSSSSSCPSFEAFRKGRLLQLPAWKQLLAQAEADVVELERKLPPELLQKAVGRSVRAELRA</sequence>
<protein>
    <submittedName>
        <fullName evidence="5">Uncharacterized protein</fullName>
    </submittedName>
</protein>
<dbReference type="EMBL" id="SIDB01000010">
    <property type="protein sequence ID" value="KAI3427332.1"/>
    <property type="molecule type" value="Genomic_DNA"/>
</dbReference>
<reference evidence="5" key="2">
    <citation type="submission" date="2020-11" db="EMBL/GenBank/DDBJ databases">
        <authorList>
            <person name="Cecchin M."/>
            <person name="Marcolungo L."/>
            <person name="Rossato M."/>
            <person name="Girolomoni L."/>
            <person name="Cosentino E."/>
            <person name="Cuine S."/>
            <person name="Li-Beisson Y."/>
            <person name="Delledonne M."/>
            <person name="Ballottari M."/>
        </authorList>
    </citation>
    <scope>NUCLEOTIDE SEQUENCE</scope>
    <source>
        <strain evidence="5">211/11P</strain>
        <tissue evidence="5">Whole cell</tissue>
    </source>
</reference>
<keyword evidence="2" id="KW-0805">Transcription regulation</keyword>
<dbReference type="Gene3D" id="1.25.70.10">
    <property type="entry name" value="Transcription termination factor 3, mitochondrial"/>
    <property type="match status" value="1"/>
</dbReference>
<comment type="caution">
    <text evidence="5">The sequence shown here is derived from an EMBL/GenBank/DDBJ whole genome shotgun (WGS) entry which is preliminary data.</text>
</comment>
<evidence type="ECO:0000256" key="1">
    <source>
        <dbReference type="ARBA" id="ARBA00007692"/>
    </source>
</evidence>
<evidence type="ECO:0000313" key="5">
    <source>
        <dbReference type="EMBL" id="KAI3427332.1"/>
    </source>
</evidence>
<keyword evidence="3" id="KW-0809">Transit peptide</keyword>
<feature type="compositionally biased region" description="Low complexity" evidence="4">
    <location>
        <begin position="19"/>
        <end position="33"/>
    </location>
</feature>
<organism evidence="5 6">
    <name type="scientific">Chlorella vulgaris</name>
    <name type="common">Green alga</name>
    <dbReference type="NCBI Taxonomy" id="3077"/>
    <lineage>
        <taxon>Eukaryota</taxon>
        <taxon>Viridiplantae</taxon>
        <taxon>Chlorophyta</taxon>
        <taxon>core chlorophytes</taxon>
        <taxon>Trebouxiophyceae</taxon>
        <taxon>Chlorellales</taxon>
        <taxon>Chlorellaceae</taxon>
        <taxon>Chlorella clade</taxon>
        <taxon>Chlorella</taxon>
    </lineage>
</organism>
<evidence type="ECO:0000256" key="3">
    <source>
        <dbReference type="ARBA" id="ARBA00022946"/>
    </source>
</evidence>
<keyword evidence="6" id="KW-1185">Reference proteome</keyword>
<keyword evidence="2" id="KW-0804">Transcription</keyword>
<dbReference type="GO" id="GO:0006353">
    <property type="term" value="P:DNA-templated transcription termination"/>
    <property type="evidence" value="ECO:0007669"/>
    <property type="project" value="UniProtKB-KW"/>
</dbReference>
<evidence type="ECO:0000313" key="6">
    <source>
        <dbReference type="Proteomes" id="UP001055712"/>
    </source>
</evidence>
<gene>
    <name evidence="5" type="ORF">D9Q98_010249</name>
</gene>
<comment type="similarity">
    <text evidence="1">Belongs to the mTERF family.</text>
</comment>
<dbReference type="InterPro" id="IPR003690">
    <property type="entry name" value="MTERF"/>
</dbReference>
<feature type="compositionally biased region" description="Low complexity" evidence="4">
    <location>
        <begin position="42"/>
        <end position="55"/>
    </location>
</feature>
<accession>A0A9D4TJT2</accession>
<evidence type="ECO:0000256" key="2">
    <source>
        <dbReference type="ARBA" id="ARBA00022472"/>
    </source>
</evidence>
<dbReference type="Proteomes" id="UP001055712">
    <property type="component" value="Unassembled WGS sequence"/>
</dbReference>
<keyword evidence="2" id="KW-0806">Transcription termination</keyword>
<reference evidence="5" key="1">
    <citation type="journal article" date="2019" name="Plant J.">
        <title>Chlorella vulgaris genome assembly and annotation reveals the molecular basis for metabolic acclimation to high light conditions.</title>
        <authorList>
            <person name="Cecchin M."/>
            <person name="Marcolungo L."/>
            <person name="Rossato M."/>
            <person name="Girolomoni L."/>
            <person name="Cosentino E."/>
            <person name="Cuine S."/>
            <person name="Li-Beisson Y."/>
            <person name="Delledonne M."/>
            <person name="Ballottari M."/>
        </authorList>
    </citation>
    <scope>NUCLEOTIDE SEQUENCE</scope>
    <source>
        <strain evidence="5">211/11P</strain>
    </source>
</reference>
<proteinExistence type="inferred from homology"/>
<dbReference type="InterPro" id="IPR038538">
    <property type="entry name" value="MTERF_sf"/>
</dbReference>
<feature type="region of interest" description="Disordered" evidence="4">
    <location>
        <begin position="1"/>
        <end position="63"/>
    </location>
</feature>
<dbReference type="AlphaFoldDB" id="A0A9D4TJT2"/>
<evidence type="ECO:0000256" key="4">
    <source>
        <dbReference type="SAM" id="MobiDB-lite"/>
    </source>
</evidence>
<dbReference type="OrthoDB" id="1684047at2759"/>
<dbReference type="Pfam" id="PF02536">
    <property type="entry name" value="mTERF"/>
    <property type="match status" value="1"/>
</dbReference>
<dbReference type="GO" id="GO:0003676">
    <property type="term" value="F:nucleic acid binding"/>
    <property type="evidence" value="ECO:0007669"/>
    <property type="project" value="InterPro"/>
</dbReference>